<evidence type="ECO:0000259" key="13">
    <source>
        <dbReference type="Pfam" id="PF08323"/>
    </source>
</evidence>
<keyword evidence="9 11" id="KW-0320">Glycogen biosynthesis</keyword>
<dbReference type="InterPro" id="IPR011835">
    <property type="entry name" value="GS/SS"/>
</dbReference>
<comment type="catalytic activity">
    <reaction evidence="1 11">
        <text>[(1-&gt;4)-alpha-D-glucosyl](n) + ADP-alpha-D-glucose = [(1-&gt;4)-alpha-D-glucosyl](n+1) + ADP + H(+)</text>
        <dbReference type="Rhea" id="RHEA:18189"/>
        <dbReference type="Rhea" id="RHEA-COMP:9584"/>
        <dbReference type="Rhea" id="RHEA-COMP:9587"/>
        <dbReference type="ChEBI" id="CHEBI:15378"/>
        <dbReference type="ChEBI" id="CHEBI:15444"/>
        <dbReference type="ChEBI" id="CHEBI:57498"/>
        <dbReference type="ChEBI" id="CHEBI:456216"/>
        <dbReference type="EC" id="2.4.1.21"/>
    </reaction>
</comment>
<dbReference type="NCBIfam" id="TIGR02095">
    <property type="entry name" value="glgA"/>
    <property type="match status" value="1"/>
</dbReference>
<dbReference type="EMBL" id="JAQQXP010000001">
    <property type="protein sequence ID" value="MDC8829753.1"/>
    <property type="molecule type" value="Genomic_DNA"/>
</dbReference>
<proteinExistence type="inferred from homology"/>
<dbReference type="NCBIfam" id="NF001903">
    <property type="entry name" value="PRK00654.2-2"/>
    <property type="match status" value="1"/>
</dbReference>
<dbReference type="PANTHER" id="PTHR45825">
    <property type="entry name" value="GRANULE-BOUND STARCH SYNTHASE 1, CHLOROPLASTIC/AMYLOPLASTIC"/>
    <property type="match status" value="1"/>
</dbReference>
<evidence type="ECO:0000256" key="1">
    <source>
        <dbReference type="ARBA" id="ARBA00001478"/>
    </source>
</evidence>
<keyword evidence="15" id="KW-1185">Reference proteome</keyword>
<comment type="caution">
    <text evidence="14">The sequence shown here is derived from an EMBL/GenBank/DDBJ whole genome shotgun (WGS) entry which is preliminary data.</text>
</comment>
<keyword evidence="8 11" id="KW-0808">Transferase</keyword>
<protein>
    <recommendedName>
        <fullName evidence="6 11">Glycogen synthase</fullName>
        <ecNumber evidence="5 11">2.4.1.21</ecNumber>
    </recommendedName>
    <alternativeName>
        <fullName evidence="10 11">Starch [bacterial glycogen] synthase</fullName>
    </alternativeName>
</protein>
<feature type="domain" description="Starch synthase catalytic" evidence="13">
    <location>
        <begin position="2"/>
        <end position="233"/>
    </location>
</feature>
<evidence type="ECO:0000256" key="10">
    <source>
        <dbReference type="ARBA" id="ARBA00031722"/>
    </source>
</evidence>
<dbReference type="CDD" id="cd03791">
    <property type="entry name" value="GT5_Glycogen_synthase_DULL1-like"/>
    <property type="match status" value="1"/>
</dbReference>
<dbReference type="PANTHER" id="PTHR45825:SF11">
    <property type="entry name" value="ALPHA AMYLASE DOMAIN-CONTAINING PROTEIN"/>
    <property type="match status" value="1"/>
</dbReference>
<evidence type="ECO:0000256" key="7">
    <source>
        <dbReference type="ARBA" id="ARBA00022676"/>
    </source>
</evidence>
<dbReference type="Proteomes" id="UP001218788">
    <property type="component" value="Unassembled WGS sequence"/>
</dbReference>
<dbReference type="EC" id="2.4.1.21" evidence="5 11"/>
<keyword evidence="7 11" id="KW-0328">Glycosyltransferase</keyword>
<evidence type="ECO:0000256" key="11">
    <source>
        <dbReference type="HAMAP-Rule" id="MF_00484"/>
    </source>
</evidence>
<comment type="function">
    <text evidence="2 11">Synthesizes alpha-1,4-glucan chains using ADP-glucose.</text>
</comment>
<dbReference type="GO" id="GO:0009011">
    <property type="term" value="F:alpha-1,4-glucan glucosyltransferase (ADP-glucose donor) activity"/>
    <property type="evidence" value="ECO:0007669"/>
    <property type="project" value="UniProtKB-EC"/>
</dbReference>
<organism evidence="14 15">
    <name type="scientific">Alteromonas gilva</name>
    <dbReference type="NCBI Taxonomy" id="2987522"/>
    <lineage>
        <taxon>Bacteria</taxon>
        <taxon>Pseudomonadati</taxon>
        <taxon>Pseudomonadota</taxon>
        <taxon>Gammaproteobacteria</taxon>
        <taxon>Alteromonadales</taxon>
        <taxon>Alteromonadaceae</taxon>
        <taxon>Alteromonas/Salinimonas group</taxon>
        <taxon>Alteromonas</taxon>
    </lineage>
</organism>
<evidence type="ECO:0000256" key="9">
    <source>
        <dbReference type="ARBA" id="ARBA00023056"/>
    </source>
</evidence>
<gene>
    <name evidence="11 14" type="primary">glgA</name>
    <name evidence="14" type="ORF">OIK42_03145</name>
</gene>
<evidence type="ECO:0000259" key="12">
    <source>
        <dbReference type="Pfam" id="PF00534"/>
    </source>
</evidence>
<sequence length="477" mass="53682">MNIVFAISEVEDLVKTGGLADVGKALPLALKGMAHDVCIFMPYYRAIAEQFSLSESCTSQTVFAQSKVYHYTVRQLDWHGITIYFIDYPEYFDRDGLYNNAYEGYRDNGERFSFFCAAILNALQALSIQPDVIHCHDWHTAMLPYLMRNDNTGYFADTRTVFTIHNAAFQGVHRIDEIPLLHHHPAISSQVHGGYINLLQSAIECADKVTTVSPNYAEELLTDLGSHGLHERLMQRQRDLSGILNGCDYSQWDPMTDKYIPAHFNSDDISGKADCKHQLQGQSGLPQAPDIPVFGMVCRLTEQKGFGYLIPILDRLIRHKLQLVIIGTGDPSVCQDLGEFAEQHPQQFSFINGFSTEHAHLIEAGADFFLMPSQFEPCGLNQMYSLAYGTVPIVRAVGGLKDTVIDPEDNPVDATGFVFHQPSPEALLNCIRRALLAYYECPASFRAMQQRGMQTRFTWQASAQQYLALYQSLQQPQ</sequence>
<comment type="similarity">
    <text evidence="4 11">Belongs to the glycosyltransferase 1 family. Bacterial/plant glycogen synthase subfamily.</text>
</comment>
<name>A0ABT5KYP1_9ALTE</name>
<dbReference type="InterPro" id="IPR013534">
    <property type="entry name" value="Starch_synth_cat_dom"/>
</dbReference>
<feature type="binding site" evidence="11">
    <location>
        <position position="15"/>
    </location>
    <ligand>
        <name>ADP-alpha-D-glucose</name>
        <dbReference type="ChEBI" id="CHEBI:57498"/>
    </ligand>
</feature>
<evidence type="ECO:0000256" key="8">
    <source>
        <dbReference type="ARBA" id="ARBA00022679"/>
    </source>
</evidence>
<comment type="pathway">
    <text evidence="3 11">Glycan biosynthesis; glycogen biosynthesis.</text>
</comment>
<evidence type="ECO:0000256" key="6">
    <source>
        <dbReference type="ARBA" id="ARBA00019935"/>
    </source>
</evidence>
<evidence type="ECO:0000256" key="4">
    <source>
        <dbReference type="ARBA" id="ARBA00010281"/>
    </source>
</evidence>
<dbReference type="RefSeq" id="WP_273638317.1">
    <property type="nucleotide sequence ID" value="NZ_JAQQXP010000001.1"/>
</dbReference>
<feature type="domain" description="Glycosyl transferase family 1" evidence="12">
    <location>
        <begin position="291"/>
        <end position="436"/>
    </location>
</feature>
<reference evidence="14 15" key="1">
    <citation type="submission" date="2022-10" db="EMBL/GenBank/DDBJ databases">
        <title>Alteromonas sp. chi3 Genome sequencing.</title>
        <authorList>
            <person name="Park S."/>
        </authorList>
    </citation>
    <scope>NUCLEOTIDE SEQUENCE [LARGE SCALE GENOMIC DNA]</scope>
    <source>
        <strain evidence="15">chi3</strain>
    </source>
</reference>
<evidence type="ECO:0000256" key="3">
    <source>
        <dbReference type="ARBA" id="ARBA00004964"/>
    </source>
</evidence>
<evidence type="ECO:0000313" key="15">
    <source>
        <dbReference type="Proteomes" id="UP001218788"/>
    </source>
</evidence>
<accession>A0ABT5KYP1</accession>
<dbReference type="Pfam" id="PF08323">
    <property type="entry name" value="Glyco_transf_5"/>
    <property type="match status" value="1"/>
</dbReference>
<dbReference type="SUPFAM" id="SSF53756">
    <property type="entry name" value="UDP-Glycosyltransferase/glycogen phosphorylase"/>
    <property type="match status" value="1"/>
</dbReference>
<dbReference type="Gene3D" id="3.40.50.2000">
    <property type="entry name" value="Glycogen Phosphorylase B"/>
    <property type="match status" value="2"/>
</dbReference>
<evidence type="ECO:0000256" key="2">
    <source>
        <dbReference type="ARBA" id="ARBA00002764"/>
    </source>
</evidence>
<dbReference type="HAMAP" id="MF_00484">
    <property type="entry name" value="Glycogen_synth"/>
    <property type="match status" value="1"/>
</dbReference>
<evidence type="ECO:0000313" key="14">
    <source>
        <dbReference type="EMBL" id="MDC8829753.1"/>
    </source>
</evidence>
<evidence type="ECO:0000256" key="5">
    <source>
        <dbReference type="ARBA" id="ARBA00012588"/>
    </source>
</evidence>
<dbReference type="InterPro" id="IPR001296">
    <property type="entry name" value="Glyco_trans_1"/>
</dbReference>
<dbReference type="Pfam" id="PF00534">
    <property type="entry name" value="Glycos_transf_1"/>
    <property type="match status" value="1"/>
</dbReference>